<dbReference type="PANTHER" id="PTHR47272:SF1">
    <property type="entry name" value="PIGGYBAC TRANSPOSABLE ELEMENT-DERIVED PROTEIN 3-LIKE"/>
    <property type="match status" value="1"/>
</dbReference>
<dbReference type="FunFam" id="2.10.25.10:FF:000097">
    <property type="entry name" value="Fibrillin 2"/>
    <property type="match status" value="1"/>
</dbReference>
<reference evidence="3" key="1">
    <citation type="submission" date="2023-07" db="EMBL/GenBank/DDBJ databases">
        <title>Chromosome-level genome assembly of Artemia franciscana.</title>
        <authorList>
            <person name="Jo E."/>
        </authorList>
    </citation>
    <scope>NUCLEOTIDE SEQUENCE</scope>
    <source>
        <tissue evidence="3">Whole body</tissue>
    </source>
</reference>
<dbReference type="Proteomes" id="UP001187531">
    <property type="component" value="Unassembled WGS sequence"/>
</dbReference>
<feature type="disulfide bond" evidence="1">
    <location>
        <begin position="519"/>
        <end position="529"/>
    </location>
</feature>
<dbReference type="EMBL" id="JAVRJZ010000021">
    <property type="protein sequence ID" value="KAK2705312.1"/>
    <property type="molecule type" value="Genomic_DNA"/>
</dbReference>
<feature type="non-terminal residue" evidence="3">
    <location>
        <position position="1"/>
    </location>
</feature>
<keyword evidence="1" id="KW-1015">Disulfide bond</keyword>
<evidence type="ECO:0000313" key="4">
    <source>
        <dbReference type="Proteomes" id="UP001187531"/>
    </source>
</evidence>
<dbReference type="Pfam" id="PF18193">
    <property type="entry name" value="Fibrillin_U_N"/>
    <property type="match status" value="1"/>
</dbReference>
<name>A0AA88KVN6_ARTSF</name>
<dbReference type="Pfam" id="PF23106">
    <property type="entry name" value="EGF_Teneurin"/>
    <property type="match status" value="1"/>
</dbReference>
<sequence length="548" mass="61174">MPHYDEVQTPLDLFRMFITEDILSNIVDQTNLNAMRKKNLALKLSLEELRRFLGAQMLMSILKLLAIRMYWENGIRYSPVADTMSRDRFISLRSFFHLCDDTLMIPKGEVGHDKLFKIRRLYDAFRENLKKIDPEEIQSIDEQMIPFKGTIGFRQYLKDKPHSWGVKVFTRAGISGIVYDIEIYTGKGAVEISELGQGTDVVLRLVENLPRFMNFKLFFDNFYTGIDLIHKLRVEYGIESCGTIRSNRMRGAVLDTDTNMKKKGRGSVDLRFERHSEVSVVKWYDNKPVHLASPYCAVTPIDKCQRWDATTRKYVEVDRPRIVRDYNKSMGGVDLADIFLELYRTDIRSKKCFVAFCSSADDPEYVPYSSKIAQQSGTGGLHPVPVSGPNVCRSRSKNYCCPGWTIKPGTGLCIVPICVRSCGTGRCAKPNICLCEGSTWGTTCGGSGRGNYGGSRGDYSGGRGDIPGGYNGGSNGIRGPQELLEAQCRATCSNGGRCINGKCVCKPGYTGENCAEAICSEPCQNGGRCIGPDRCACVYGFTGRKCEA</sequence>
<evidence type="ECO:0000313" key="3">
    <source>
        <dbReference type="EMBL" id="KAK2705312.1"/>
    </source>
</evidence>
<comment type="caution">
    <text evidence="1">Lacks conserved residue(s) required for the propagation of feature annotation.</text>
</comment>
<dbReference type="CDD" id="cd00054">
    <property type="entry name" value="EGF_CA"/>
    <property type="match status" value="2"/>
</dbReference>
<dbReference type="PROSITE" id="PS00022">
    <property type="entry name" value="EGF_1"/>
    <property type="match status" value="1"/>
</dbReference>
<evidence type="ECO:0000256" key="1">
    <source>
        <dbReference type="PROSITE-ProRule" id="PRU00076"/>
    </source>
</evidence>
<feature type="domain" description="EGF-like" evidence="2">
    <location>
        <begin position="515"/>
        <end position="547"/>
    </location>
</feature>
<accession>A0AA88KVN6</accession>
<proteinExistence type="predicted"/>
<dbReference type="AlphaFoldDB" id="A0AA88KVN6"/>
<comment type="caution">
    <text evidence="3">The sequence shown here is derived from an EMBL/GenBank/DDBJ whole genome shotgun (WGS) entry which is preliminary data.</text>
</comment>
<dbReference type="InterPro" id="IPR040872">
    <property type="entry name" value="Fibrillin_U_N"/>
</dbReference>
<organism evidence="3 4">
    <name type="scientific">Artemia franciscana</name>
    <name type="common">Brine shrimp</name>
    <name type="synonym">Artemia sanfranciscana</name>
    <dbReference type="NCBI Taxonomy" id="6661"/>
    <lineage>
        <taxon>Eukaryota</taxon>
        <taxon>Metazoa</taxon>
        <taxon>Ecdysozoa</taxon>
        <taxon>Arthropoda</taxon>
        <taxon>Crustacea</taxon>
        <taxon>Branchiopoda</taxon>
        <taxon>Anostraca</taxon>
        <taxon>Artemiidae</taxon>
        <taxon>Artemia</taxon>
    </lineage>
</organism>
<dbReference type="Gene3D" id="2.10.25.10">
    <property type="entry name" value="Laminin"/>
    <property type="match status" value="2"/>
</dbReference>
<dbReference type="InterPro" id="IPR029526">
    <property type="entry name" value="PGBD"/>
</dbReference>
<dbReference type="PROSITE" id="PS01186">
    <property type="entry name" value="EGF_2"/>
    <property type="match status" value="1"/>
</dbReference>
<keyword evidence="1" id="KW-0245">EGF-like domain</keyword>
<dbReference type="PANTHER" id="PTHR47272">
    <property type="entry name" value="DDE_TNP_1_7 DOMAIN-CONTAINING PROTEIN"/>
    <property type="match status" value="1"/>
</dbReference>
<dbReference type="PROSITE" id="PS50026">
    <property type="entry name" value="EGF_3"/>
    <property type="match status" value="1"/>
</dbReference>
<feature type="disulfide bond" evidence="1">
    <location>
        <begin position="537"/>
        <end position="546"/>
    </location>
</feature>
<dbReference type="Pfam" id="PF13843">
    <property type="entry name" value="DDE_Tnp_1_7"/>
    <property type="match status" value="1"/>
</dbReference>
<dbReference type="InterPro" id="IPR000742">
    <property type="entry name" value="EGF"/>
</dbReference>
<keyword evidence="4" id="KW-1185">Reference proteome</keyword>
<evidence type="ECO:0000259" key="2">
    <source>
        <dbReference type="PROSITE" id="PS50026"/>
    </source>
</evidence>
<protein>
    <recommendedName>
        <fullName evidence="2">EGF-like domain-containing protein</fullName>
    </recommendedName>
</protein>
<dbReference type="SMART" id="SM00181">
    <property type="entry name" value="EGF"/>
    <property type="match status" value="2"/>
</dbReference>
<gene>
    <name evidence="3" type="ORF">QYM36_017376</name>
</gene>